<comment type="subcellular location">
    <subcellularLocation>
        <location evidence="1">Cell membrane</location>
        <topology evidence="1">Multi-pass membrane protein</topology>
    </subcellularLocation>
</comment>
<protein>
    <submittedName>
        <fullName evidence="8">MATE family efflux transporter</fullName>
    </submittedName>
</protein>
<keyword evidence="9" id="KW-1185">Reference proteome</keyword>
<evidence type="ECO:0000256" key="1">
    <source>
        <dbReference type="ARBA" id="ARBA00004651"/>
    </source>
</evidence>
<keyword evidence="6 7" id="KW-0472">Membrane</keyword>
<comment type="caution">
    <text evidence="8">The sequence shown here is derived from an EMBL/GenBank/DDBJ whole genome shotgun (WGS) entry which is preliminary data.</text>
</comment>
<evidence type="ECO:0000256" key="7">
    <source>
        <dbReference type="SAM" id="Phobius"/>
    </source>
</evidence>
<name>A0ABW4JAY7_9LACO</name>
<dbReference type="EMBL" id="JBHTOP010000026">
    <property type="protein sequence ID" value="MFD1672786.1"/>
    <property type="molecule type" value="Genomic_DNA"/>
</dbReference>
<dbReference type="RefSeq" id="WP_125713127.1">
    <property type="nucleotide sequence ID" value="NZ_JBHTOP010000026.1"/>
</dbReference>
<evidence type="ECO:0000313" key="9">
    <source>
        <dbReference type="Proteomes" id="UP001597267"/>
    </source>
</evidence>
<evidence type="ECO:0000256" key="6">
    <source>
        <dbReference type="ARBA" id="ARBA00023136"/>
    </source>
</evidence>
<dbReference type="NCBIfam" id="TIGR00797">
    <property type="entry name" value="matE"/>
    <property type="match status" value="1"/>
</dbReference>
<evidence type="ECO:0000256" key="3">
    <source>
        <dbReference type="ARBA" id="ARBA00022475"/>
    </source>
</evidence>
<dbReference type="PANTHER" id="PTHR43549">
    <property type="entry name" value="MULTIDRUG RESISTANCE PROTEIN YPNP-RELATED"/>
    <property type="match status" value="1"/>
</dbReference>
<feature type="transmembrane region" description="Helical" evidence="7">
    <location>
        <begin position="15"/>
        <end position="35"/>
    </location>
</feature>
<sequence>MQTTDLTTGAPLRKILLFALPLVGGALFQQLYNFTDTVIVGHLIGIDGVAAVGTFYPLNFLILGFIQGACIGFSIPLSQQVGAKNKAAVNRFFTNAWWLCLGLTLLLTPLMILLTPSLLTHLHTPANILEMAIKFTTISFIGIPANILYNYAAAALRAFGDSVHPLYFLIISLIINVGLDLFFIAKLHMGIAGAAWATVISEFIGGLLNLSLFLIGPQRLKLIKSDWQIKAQSIKELCRIGLPMGFEYAVSAIGALIMQTGINRLGSNIVAAQSAAEKIRQLFTLPMESVGAAMATYQAQNYGAHNRQRLKQGVLSGVLIQIIYACSAFLILMLSKQYLLTLVLGTNVTPILNNANRYILIISLFFPIHGFLMIFRNTLQGWGYSLPAIFSGFGELIGRAAGGFLAMGALGFTAICFANPLAWGLALIYCLIMTRIIYKNKLQQMLLS</sequence>
<reference evidence="9" key="1">
    <citation type="journal article" date="2019" name="Int. J. Syst. Evol. Microbiol.">
        <title>The Global Catalogue of Microorganisms (GCM) 10K type strain sequencing project: providing services to taxonomists for standard genome sequencing and annotation.</title>
        <authorList>
            <consortium name="The Broad Institute Genomics Platform"/>
            <consortium name="The Broad Institute Genome Sequencing Center for Infectious Disease"/>
            <person name="Wu L."/>
            <person name="Ma J."/>
        </authorList>
    </citation>
    <scope>NUCLEOTIDE SEQUENCE [LARGE SCALE GENOMIC DNA]</scope>
    <source>
        <strain evidence="9">CCM 8896</strain>
    </source>
</reference>
<keyword evidence="3" id="KW-1003">Cell membrane</keyword>
<keyword evidence="2" id="KW-0813">Transport</keyword>
<proteinExistence type="predicted"/>
<feature type="transmembrane region" description="Helical" evidence="7">
    <location>
        <begin position="55"/>
        <end position="75"/>
    </location>
</feature>
<evidence type="ECO:0000313" key="8">
    <source>
        <dbReference type="EMBL" id="MFD1672786.1"/>
    </source>
</evidence>
<accession>A0ABW4JAY7</accession>
<dbReference type="Pfam" id="PF01554">
    <property type="entry name" value="MatE"/>
    <property type="match status" value="2"/>
</dbReference>
<dbReference type="InterPro" id="IPR048279">
    <property type="entry name" value="MdtK-like"/>
</dbReference>
<dbReference type="PIRSF" id="PIRSF006603">
    <property type="entry name" value="DinF"/>
    <property type="match status" value="1"/>
</dbReference>
<keyword evidence="5 7" id="KW-1133">Transmembrane helix</keyword>
<evidence type="ECO:0000256" key="4">
    <source>
        <dbReference type="ARBA" id="ARBA00022692"/>
    </source>
</evidence>
<dbReference type="CDD" id="cd13138">
    <property type="entry name" value="MATE_yoeA_like"/>
    <property type="match status" value="1"/>
</dbReference>
<dbReference type="PANTHER" id="PTHR43549:SF3">
    <property type="entry name" value="MULTIDRUG RESISTANCE PROTEIN YPNP-RELATED"/>
    <property type="match status" value="1"/>
</dbReference>
<keyword evidence="4 7" id="KW-0812">Transmembrane</keyword>
<gene>
    <name evidence="8" type="ORF">ACFQ5M_11805</name>
</gene>
<feature type="transmembrane region" description="Helical" evidence="7">
    <location>
        <begin position="314"/>
        <end position="335"/>
    </location>
</feature>
<organism evidence="8 9">
    <name type="scientific">Agrilactobacillus yilanensis</name>
    <dbReference type="NCBI Taxonomy" id="2485997"/>
    <lineage>
        <taxon>Bacteria</taxon>
        <taxon>Bacillati</taxon>
        <taxon>Bacillota</taxon>
        <taxon>Bacilli</taxon>
        <taxon>Lactobacillales</taxon>
        <taxon>Lactobacillaceae</taxon>
        <taxon>Agrilactobacillus</taxon>
    </lineage>
</organism>
<evidence type="ECO:0000256" key="5">
    <source>
        <dbReference type="ARBA" id="ARBA00022989"/>
    </source>
</evidence>
<feature type="transmembrane region" description="Helical" evidence="7">
    <location>
        <begin position="191"/>
        <end position="215"/>
    </location>
</feature>
<feature type="transmembrane region" description="Helical" evidence="7">
    <location>
        <begin position="131"/>
        <end position="154"/>
    </location>
</feature>
<feature type="transmembrane region" description="Helical" evidence="7">
    <location>
        <begin position="355"/>
        <end position="375"/>
    </location>
</feature>
<dbReference type="InterPro" id="IPR052031">
    <property type="entry name" value="Membrane_Transporter-Flippase"/>
</dbReference>
<dbReference type="Proteomes" id="UP001597267">
    <property type="component" value="Unassembled WGS sequence"/>
</dbReference>
<evidence type="ECO:0000256" key="2">
    <source>
        <dbReference type="ARBA" id="ARBA00022448"/>
    </source>
</evidence>
<dbReference type="InterPro" id="IPR002528">
    <property type="entry name" value="MATE_fam"/>
</dbReference>
<feature type="transmembrane region" description="Helical" evidence="7">
    <location>
        <begin position="166"/>
        <end position="185"/>
    </location>
</feature>
<feature type="transmembrane region" description="Helical" evidence="7">
    <location>
        <begin position="96"/>
        <end position="119"/>
    </location>
</feature>